<comment type="caution">
    <text evidence="3">The sequence shown here is derived from an EMBL/GenBank/DDBJ whole genome shotgun (WGS) entry which is preliminary data.</text>
</comment>
<evidence type="ECO:0000313" key="3">
    <source>
        <dbReference type="EMBL" id="GAA3595294.1"/>
    </source>
</evidence>
<dbReference type="RefSeq" id="WP_346186725.1">
    <property type="nucleotide sequence ID" value="NZ_BAABCE010000037.1"/>
</dbReference>
<keyword evidence="2" id="KW-0472">Membrane</keyword>
<evidence type="ECO:0000256" key="2">
    <source>
        <dbReference type="SAM" id="Phobius"/>
    </source>
</evidence>
<organism evidence="3 4">
    <name type="scientific">Streptomyces osmaniensis</name>
    <dbReference type="NCBI Taxonomy" id="593134"/>
    <lineage>
        <taxon>Bacteria</taxon>
        <taxon>Bacillati</taxon>
        <taxon>Actinomycetota</taxon>
        <taxon>Actinomycetes</taxon>
        <taxon>Kitasatosporales</taxon>
        <taxon>Streptomycetaceae</taxon>
        <taxon>Streptomyces</taxon>
    </lineage>
</organism>
<dbReference type="Proteomes" id="UP001500707">
    <property type="component" value="Unassembled WGS sequence"/>
</dbReference>
<evidence type="ECO:0000256" key="1">
    <source>
        <dbReference type="SAM" id="MobiDB-lite"/>
    </source>
</evidence>
<name>A0ABP6Z4H3_9ACTN</name>
<gene>
    <name evidence="3" type="ORF">GCM10022295_90680</name>
</gene>
<reference evidence="4" key="1">
    <citation type="journal article" date="2019" name="Int. J. Syst. Evol. Microbiol.">
        <title>The Global Catalogue of Microorganisms (GCM) 10K type strain sequencing project: providing services to taxonomists for standard genome sequencing and annotation.</title>
        <authorList>
            <consortium name="The Broad Institute Genomics Platform"/>
            <consortium name="The Broad Institute Genome Sequencing Center for Infectious Disease"/>
            <person name="Wu L."/>
            <person name="Ma J."/>
        </authorList>
    </citation>
    <scope>NUCLEOTIDE SEQUENCE [LARGE SCALE GENOMIC DNA]</scope>
    <source>
        <strain evidence="4">JCM 17656</strain>
    </source>
</reference>
<sequence>METTSEQARKLIDAVNDAMAVPTSYRDETPVPKVGDTPPVPQAGRPPMSQKATDASVMMLSAGVASVPIGGMTSLVIYTLGHADPVSLAIGAAAPAALAVPIIALSMLIKRAKSAVPDVHHHHYAGNVDQRTVNSNTRGVWASNRNQLKG</sequence>
<feature type="transmembrane region" description="Helical" evidence="2">
    <location>
        <begin position="86"/>
        <end position="109"/>
    </location>
</feature>
<accession>A0ABP6Z4H3</accession>
<feature type="transmembrane region" description="Helical" evidence="2">
    <location>
        <begin position="57"/>
        <end position="80"/>
    </location>
</feature>
<keyword evidence="2" id="KW-0812">Transmembrane</keyword>
<proteinExistence type="predicted"/>
<evidence type="ECO:0000313" key="4">
    <source>
        <dbReference type="Proteomes" id="UP001500707"/>
    </source>
</evidence>
<protein>
    <submittedName>
        <fullName evidence="3">Uncharacterized protein</fullName>
    </submittedName>
</protein>
<keyword evidence="2" id="KW-1133">Transmembrane helix</keyword>
<dbReference type="EMBL" id="BAABCE010000037">
    <property type="protein sequence ID" value="GAA3595294.1"/>
    <property type="molecule type" value="Genomic_DNA"/>
</dbReference>
<feature type="region of interest" description="Disordered" evidence="1">
    <location>
        <begin position="22"/>
        <end position="49"/>
    </location>
</feature>
<keyword evidence="4" id="KW-1185">Reference proteome</keyword>